<sequence length="100" mass="11201">MTQLSIWRLSLKSLVNGGRRGGIHVIVVVAENEAVARTLASECSTSDHGHHQILQQYLDPAKTHCKLIGYALPESAEGVMAVDYDYDYDHVKYTWVKDDN</sequence>
<proteinExistence type="predicted"/>
<reference evidence="1 2" key="1">
    <citation type="journal article" date="2008" name="Virology">
        <title>Characterization of Pseudomonas chlororaphis myovirus 201varphi2-1 via genomic sequencing, mass spectrometry, and electron microscopy.</title>
        <authorList>
            <person name="Thomas J.A."/>
            <person name="Rolando M.R."/>
            <person name="Carroll C.A."/>
            <person name="Shen P.S."/>
            <person name="Belnap D.M."/>
            <person name="Weintraub S.T."/>
            <person name="Serwer P."/>
            <person name="Hardies S.C."/>
        </authorList>
    </citation>
    <scope>NUCLEOTIDE SEQUENCE</scope>
</reference>
<dbReference type="KEGG" id="vg:6372586"/>
<dbReference type="RefSeq" id="YP_001956815.1">
    <property type="nucleotide sequence ID" value="NC_010821.1"/>
</dbReference>
<dbReference type="Proteomes" id="UP000002421">
    <property type="component" value="Segment"/>
</dbReference>
<accession>B3FIV4</accession>
<name>B3FIV4_BP201</name>
<evidence type="ECO:0000313" key="1">
    <source>
        <dbReference type="EMBL" id="ABY62923.1"/>
    </source>
</evidence>
<gene>
    <name evidence="1" type="ORF">201phi2-1p090</name>
</gene>
<evidence type="ECO:0000313" key="2">
    <source>
        <dbReference type="Proteomes" id="UP000002421"/>
    </source>
</evidence>
<organism evidence="1 2">
    <name type="scientific">Pseudomonas phage 201phi2-1</name>
    <name type="common">Pseudomonas chlororaphis phage 201phi2-1</name>
    <dbReference type="NCBI Taxonomy" id="198110"/>
    <lineage>
        <taxon>Viruses</taxon>
        <taxon>Duplodnaviria</taxon>
        <taxon>Heunggongvirae</taxon>
        <taxon>Uroviricota</taxon>
        <taxon>Caudoviricetes</taxon>
        <taxon>Chimalliviridae</taxon>
        <taxon>Serwervirus</taxon>
        <taxon>Serwervirus 201phi21</taxon>
    </lineage>
</organism>
<keyword evidence="2" id="KW-1185">Reference proteome</keyword>
<organismHost>
    <name type="scientific">Pseudomonas chlororaphis</name>
    <dbReference type="NCBI Taxonomy" id="587753"/>
</organismHost>
<protein>
    <submittedName>
        <fullName evidence="1">Uncharacterized protein</fullName>
    </submittedName>
</protein>
<dbReference type="EMBL" id="EU197055">
    <property type="protein sequence ID" value="ABY62923.1"/>
    <property type="molecule type" value="Genomic_DNA"/>
</dbReference>